<dbReference type="SUPFAM" id="SSF54106">
    <property type="entry name" value="LysM domain"/>
    <property type="match status" value="2"/>
</dbReference>
<evidence type="ECO:0000259" key="3">
    <source>
        <dbReference type="PROSITE" id="PS51782"/>
    </source>
</evidence>
<dbReference type="InterPro" id="IPR011583">
    <property type="entry name" value="Chitinase_II/V-like_cat"/>
</dbReference>
<dbReference type="GO" id="GO:0070492">
    <property type="term" value="F:oligosaccharide binding"/>
    <property type="evidence" value="ECO:0007669"/>
    <property type="project" value="TreeGrafter"/>
</dbReference>
<keyword evidence="1" id="KW-0378">Hydrolase</keyword>
<dbReference type="PANTHER" id="PTHR46066:SF2">
    <property type="entry name" value="CHITINASE DOMAIN-CONTAINING PROTEIN 1"/>
    <property type="match status" value="1"/>
</dbReference>
<name>A0A917S0Z6_9BACL</name>
<feature type="domain" description="LysM" evidence="3">
    <location>
        <begin position="2"/>
        <end position="45"/>
    </location>
</feature>
<dbReference type="CDD" id="cd00118">
    <property type="entry name" value="LysM"/>
    <property type="match status" value="2"/>
</dbReference>
<dbReference type="InterPro" id="IPR036779">
    <property type="entry name" value="LysM_dom_sf"/>
</dbReference>
<dbReference type="GO" id="GO:0016798">
    <property type="term" value="F:hydrolase activity, acting on glycosyl bonds"/>
    <property type="evidence" value="ECO:0007669"/>
    <property type="project" value="UniProtKB-KW"/>
</dbReference>
<dbReference type="SMART" id="SM00636">
    <property type="entry name" value="Glyco_18"/>
    <property type="match status" value="1"/>
</dbReference>
<sequence length="419" mass="46284">MFVYTVKTGDSLYGIGQKFAISVDTLRAVNGLTATNIVTGQALLVTSDVYVVQPGDSFWTISRMAFVPLNALMQANPGIRPENLSPGMKLNLPKIDRRLVTSFSYTQLRTPAADQALIEGHAPYLTYIALFETHFNWNGDLSPLNDSAAVLSAWRGRVTPILTVTNLSESGFNSALVHRVVNTPDVQAHLIDNMMNLATSHGYGGINIDFEGVLAADREAFVTFLQALKARTQAAGLNLSIAVPAKTDDTVPWVKGYDYEAIGAVVDLVFIMAYDWHHAGSEPGATAPIELVRRTVRYAASLIDRSKIIMGTPFYGYDWVIPYSGQTPGQAITNQAAVNLAMSEQVPINYSEADQAAYFYYTDDNGQNHVVWFEDTRSLFNKAQIVYNARLGGIGSWQLNFAMPQYPWVFTHFFQIRKV</sequence>
<dbReference type="SMART" id="SM00257">
    <property type="entry name" value="LysM"/>
    <property type="match status" value="2"/>
</dbReference>
<dbReference type="GO" id="GO:0008061">
    <property type="term" value="F:chitin binding"/>
    <property type="evidence" value="ECO:0007669"/>
    <property type="project" value="InterPro"/>
</dbReference>
<proteinExistence type="predicted"/>
<evidence type="ECO:0000256" key="2">
    <source>
        <dbReference type="ARBA" id="ARBA00023295"/>
    </source>
</evidence>
<dbReference type="PROSITE" id="PS51910">
    <property type="entry name" value="GH18_2"/>
    <property type="match status" value="1"/>
</dbReference>
<reference evidence="5" key="2">
    <citation type="submission" date="2020-09" db="EMBL/GenBank/DDBJ databases">
        <authorList>
            <person name="Sun Q."/>
            <person name="Ohkuma M."/>
        </authorList>
    </citation>
    <scope>NUCLEOTIDE SEQUENCE</scope>
    <source>
        <strain evidence="5">JCM 15325</strain>
    </source>
</reference>
<protein>
    <submittedName>
        <fullName evidence="5">Sporulation-specific glycosylase YdhD</fullName>
    </submittedName>
</protein>
<dbReference type="AlphaFoldDB" id="A0A917S0Z6"/>
<evidence type="ECO:0000313" key="5">
    <source>
        <dbReference type="EMBL" id="GGL49769.1"/>
    </source>
</evidence>
<dbReference type="Pfam" id="PF00704">
    <property type="entry name" value="Glyco_hydro_18"/>
    <property type="match status" value="1"/>
</dbReference>
<dbReference type="Gene3D" id="3.20.20.80">
    <property type="entry name" value="Glycosidases"/>
    <property type="match status" value="1"/>
</dbReference>
<dbReference type="InterPro" id="IPR018392">
    <property type="entry name" value="LysM"/>
</dbReference>
<evidence type="ECO:0000313" key="6">
    <source>
        <dbReference type="Proteomes" id="UP000654670"/>
    </source>
</evidence>
<dbReference type="RefSeq" id="WP_188802219.1">
    <property type="nucleotide sequence ID" value="NZ_BMOK01000004.1"/>
</dbReference>
<dbReference type="InterPro" id="IPR041704">
    <property type="entry name" value="CFLE_GH18"/>
</dbReference>
<organism evidence="5 6">
    <name type="scientific">Sporolactobacillus putidus</name>
    <dbReference type="NCBI Taxonomy" id="492735"/>
    <lineage>
        <taxon>Bacteria</taxon>
        <taxon>Bacillati</taxon>
        <taxon>Bacillota</taxon>
        <taxon>Bacilli</taxon>
        <taxon>Bacillales</taxon>
        <taxon>Sporolactobacillaceae</taxon>
        <taxon>Sporolactobacillus</taxon>
    </lineage>
</organism>
<comment type="caution">
    <text evidence="5">The sequence shown here is derived from an EMBL/GenBank/DDBJ whole genome shotgun (WGS) entry which is preliminary data.</text>
</comment>
<evidence type="ECO:0000256" key="1">
    <source>
        <dbReference type="ARBA" id="ARBA00022801"/>
    </source>
</evidence>
<keyword evidence="6" id="KW-1185">Reference proteome</keyword>
<dbReference type="InterPro" id="IPR017853">
    <property type="entry name" value="GH"/>
</dbReference>
<dbReference type="SUPFAM" id="SSF51445">
    <property type="entry name" value="(Trans)glycosidases"/>
    <property type="match status" value="1"/>
</dbReference>
<feature type="domain" description="LysM" evidence="3">
    <location>
        <begin position="48"/>
        <end position="92"/>
    </location>
</feature>
<gene>
    <name evidence="5" type="primary">ydhD</name>
    <name evidence="5" type="ORF">GCM10007968_12400</name>
</gene>
<reference evidence="5" key="1">
    <citation type="journal article" date="2014" name="Int. J. Syst. Evol. Microbiol.">
        <title>Complete genome sequence of Corynebacterium casei LMG S-19264T (=DSM 44701T), isolated from a smear-ripened cheese.</title>
        <authorList>
            <consortium name="US DOE Joint Genome Institute (JGI-PGF)"/>
            <person name="Walter F."/>
            <person name="Albersmeier A."/>
            <person name="Kalinowski J."/>
            <person name="Ruckert C."/>
        </authorList>
    </citation>
    <scope>NUCLEOTIDE SEQUENCE</scope>
    <source>
        <strain evidence="5">JCM 15325</strain>
    </source>
</reference>
<feature type="domain" description="GH18" evidence="4">
    <location>
        <begin position="97"/>
        <end position="419"/>
    </location>
</feature>
<accession>A0A917S0Z6</accession>
<keyword evidence="2" id="KW-0326">Glycosidase</keyword>
<dbReference type="Gene3D" id="3.10.350.10">
    <property type="entry name" value="LysM domain"/>
    <property type="match status" value="2"/>
</dbReference>
<dbReference type="InterPro" id="IPR001223">
    <property type="entry name" value="Glyco_hydro18_cat"/>
</dbReference>
<dbReference type="CDD" id="cd02874">
    <property type="entry name" value="GH18_CFLE_spore_hydrolase"/>
    <property type="match status" value="1"/>
</dbReference>
<dbReference type="InterPro" id="IPR029070">
    <property type="entry name" value="Chitinase_insertion_sf"/>
</dbReference>
<evidence type="ECO:0000259" key="4">
    <source>
        <dbReference type="PROSITE" id="PS51910"/>
    </source>
</evidence>
<dbReference type="PANTHER" id="PTHR46066">
    <property type="entry name" value="CHITINASE DOMAIN-CONTAINING PROTEIN 1 FAMILY MEMBER"/>
    <property type="match status" value="1"/>
</dbReference>
<dbReference type="PROSITE" id="PS51782">
    <property type="entry name" value="LYSM"/>
    <property type="match status" value="2"/>
</dbReference>
<dbReference type="EMBL" id="BMOK01000004">
    <property type="protein sequence ID" value="GGL49769.1"/>
    <property type="molecule type" value="Genomic_DNA"/>
</dbReference>
<dbReference type="Pfam" id="PF01476">
    <property type="entry name" value="LysM"/>
    <property type="match status" value="2"/>
</dbReference>
<dbReference type="GO" id="GO:0005975">
    <property type="term" value="P:carbohydrate metabolic process"/>
    <property type="evidence" value="ECO:0007669"/>
    <property type="project" value="InterPro"/>
</dbReference>
<dbReference type="GO" id="GO:0012505">
    <property type="term" value="C:endomembrane system"/>
    <property type="evidence" value="ECO:0007669"/>
    <property type="project" value="TreeGrafter"/>
</dbReference>
<dbReference type="Gene3D" id="3.10.50.10">
    <property type="match status" value="1"/>
</dbReference>
<dbReference type="Proteomes" id="UP000654670">
    <property type="component" value="Unassembled WGS sequence"/>
</dbReference>